<name>A0AAD7QRI0_9ASCO</name>
<sequence length="219" mass="25644">MGSVKTVANIAAKQKPGYLFLLRHRNGPVIINETNEVTDKLIRKQLPATRVPKASRVHDWSLLCVTRTPDEYSAFALKFYVHELRRKRERLYEQNKALAHEWFRFKFPKRHAGTFEAVSDLANALEYLYKQPGDESPVRVPFRKKELTQPMDVRRPKGETTVFWLHDWFKGKDEMWDGRVAHKRLPVVGLGGDVKQAISEFEQNERVGRQEEHRVHIDT</sequence>
<reference evidence="1" key="1">
    <citation type="submission" date="2023-03" db="EMBL/GenBank/DDBJ databases">
        <title>Near-Complete genome sequence of Lipomyces tetrasporous NRRL Y-64009, an oleaginous yeast capable of growing on lignocellulosic hydrolysates.</title>
        <authorList>
            <consortium name="Lawrence Berkeley National Laboratory"/>
            <person name="Jagtap S.S."/>
            <person name="Liu J.-J."/>
            <person name="Walukiewicz H.E."/>
            <person name="Pangilinan J."/>
            <person name="Lipzen A."/>
            <person name="Ahrendt S."/>
            <person name="Koriabine M."/>
            <person name="Cobaugh K."/>
            <person name="Salamov A."/>
            <person name="Yoshinaga Y."/>
            <person name="Ng V."/>
            <person name="Daum C."/>
            <person name="Grigoriev I.V."/>
            <person name="Slininger P.J."/>
            <person name="Dien B.S."/>
            <person name="Jin Y.-S."/>
            <person name="Rao C.V."/>
        </authorList>
    </citation>
    <scope>NUCLEOTIDE SEQUENCE</scope>
    <source>
        <strain evidence="1">NRRL Y-64009</strain>
    </source>
</reference>
<evidence type="ECO:0000313" key="1">
    <source>
        <dbReference type="EMBL" id="KAJ8098447.1"/>
    </source>
</evidence>
<dbReference type="AlphaFoldDB" id="A0AAD7QRI0"/>
<accession>A0AAD7QRI0</accession>
<dbReference type="EMBL" id="JARPMG010000009">
    <property type="protein sequence ID" value="KAJ8098447.1"/>
    <property type="molecule type" value="Genomic_DNA"/>
</dbReference>
<dbReference type="GeneID" id="80884603"/>
<dbReference type="RefSeq" id="XP_056041897.1">
    <property type="nucleotide sequence ID" value="XM_056189437.1"/>
</dbReference>
<evidence type="ECO:0000313" key="2">
    <source>
        <dbReference type="Proteomes" id="UP001217417"/>
    </source>
</evidence>
<proteinExistence type="predicted"/>
<keyword evidence="2" id="KW-1185">Reference proteome</keyword>
<dbReference type="Proteomes" id="UP001217417">
    <property type="component" value="Unassembled WGS sequence"/>
</dbReference>
<gene>
    <name evidence="1" type="ORF">POJ06DRAFT_270414</name>
</gene>
<comment type="caution">
    <text evidence="1">The sequence shown here is derived from an EMBL/GenBank/DDBJ whole genome shotgun (WGS) entry which is preliminary data.</text>
</comment>
<organism evidence="1 2">
    <name type="scientific">Lipomyces tetrasporus</name>
    <dbReference type="NCBI Taxonomy" id="54092"/>
    <lineage>
        <taxon>Eukaryota</taxon>
        <taxon>Fungi</taxon>
        <taxon>Dikarya</taxon>
        <taxon>Ascomycota</taxon>
        <taxon>Saccharomycotina</taxon>
        <taxon>Lipomycetes</taxon>
        <taxon>Lipomycetales</taxon>
        <taxon>Lipomycetaceae</taxon>
        <taxon>Lipomyces</taxon>
    </lineage>
</organism>
<protein>
    <submittedName>
        <fullName evidence="1">Uncharacterized protein</fullName>
    </submittedName>
</protein>